<evidence type="ECO:0000256" key="1">
    <source>
        <dbReference type="SAM" id="MobiDB-lite"/>
    </source>
</evidence>
<accession>A0ABT3V2E1</accession>
<reference evidence="2" key="1">
    <citation type="journal article" date="2022" name="bioRxiv">
        <title>Discovery and biosynthetic assessment of Streptomyces ortus sp nov. isolated from a deep-sea sponge.</title>
        <authorList>
            <person name="Williams S.E."/>
        </authorList>
    </citation>
    <scope>NUCLEOTIDE SEQUENCE</scope>
    <source>
        <strain evidence="2">A15ISP2-DRY2</strain>
    </source>
</reference>
<name>A0ABT3V2E1_9ACTN</name>
<feature type="compositionally biased region" description="Basic and acidic residues" evidence="1">
    <location>
        <begin position="54"/>
        <end position="70"/>
    </location>
</feature>
<feature type="compositionally biased region" description="Basic and acidic residues" evidence="1">
    <location>
        <begin position="160"/>
        <end position="176"/>
    </location>
</feature>
<feature type="compositionally biased region" description="Acidic residues" evidence="1">
    <location>
        <begin position="1"/>
        <end position="34"/>
    </location>
</feature>
<dbReference type="RefSeq" id="WP_267025822.1">
    <property type="nucleotide sequence ID" value="NZ_JAIFZO010000002.1"/>
</dbReference>
<dbReference type="Proteomes" id="UP001165590">
    <property type="component" value="Unassembled WGS sequence"/>
</dbReference>
<feature type="region of interest" description="Disordered" evidence="1">
    <location>
        <begin position="145"/>
        <end position="177"/>
    </location>
</feature>
<gene>
    <name evidence="2" type="ORF">K3769_08505</name>
</gene>
<evidence type="ECO:0000313" key="2">
    <source>
        <dbReference type="EMBL" id="MCX4232815.1"/>
    </source>
</evidence>
<proteinExistence type="predicted"/>
<keyword evidence="3" id="KW-1185">Reference proteome</keyword>
<sequence>MPENDNPDVDDVEDVEDQDVEETDDDVEDEEDEWTPPSKEEWTKLSNAAKARKRERDAAKRELATLKNGKDEEDEDDNEAKKWRSTAARNSAATALSAAGFPGTAKQARLLTRLLDLNSAEPDGNGDFDFGDEIEELKEEFPSLFKELGEPRRRAPKVTTSDRGRTAGGGNRDRASARLLKQAGIHL</sequence>
<feature type="region of interest" description="Disordered" evidence="1">
    <location>
        <begin position="1"/>
        <end position="103"/>
    </location>
</feature>
<feature type="compositionally biased region" description="Low complexity" evidence="1">
    <location>
        <begin position="85"/>
        <end position="99"/>
    </location>
</feature>
<organism evidence="2 3">
    <name type="scientific">Streptomyces ortus</name>
    <dbReference type="NCBI Taxonomy" id="2867268"/>
    <lineage>
        <taxon>Bacteria</taxon>
        <taxon>Bacillati</taxon>
        <taxon>Actinomycetota</taxon>
        <taxon>Actinomycetes</taxon>
        <taxon>Kitasatosporales</taxon>
        <taxon>Streptomycetaceae</taxon>
        <taxon>Streptomyces</taxon>
    </lineage>
</organism>
<dbReference type="EMBL" id="JAIFZO010000002">
    <property type="protein sequence ID" value="MCX4232815.1"/>
    <property type="molecule type" value="Genomic_DNA"/>
</dbReference>
<protein>
    <submittedName>
        <fullName evidence="2">Uncharacterized protein</fullName>
    </submittedName>
</protein>
<evidence type="ECO:0000313" key="3">
    <source>
        <dbReference type="Proteomes" id="UP001165590"/>
    </source>
</evidence>
<comment type="caution">
    <text evidence="2">The sequence shown here is derived from an EMBL/GenBank/DDBJ whole genome shotgun (WGS) entry which is preliminary data.</text>
</comment>